<dbReference type="InterPro" id="IPR019772">
    <property type="entry name" value="Ferrochelatase_AS"/>
</dbReference>
<dbReference type="EMBL" id="RSCE01000002">
    <property type="protein sequence ID" value="RSH85901.1"/>
    <property type="molecule type" value="Genomic_DNA"/>
</dbReference>
<dbReference type="FunFam" id="3.40.50.1400:FF:000001">
    <property type="entry name" value="Ferrochelatase"/>
    <property type="match status" value="1"/>
</dbReference>
<dbReference type="OrthoDB" id="1323at2759"/>
<keyword evidence="9" id="KW-1185">Reference proteome</keyword>
<keyword evidence="5 7" id="KW-0456">Lyase</keyword>
<comment type="function">
    <text evidence="7">Catalyzes the ferrous insertion into protoporphyrin IX.</text>
</comment>
<evidence type="ECO:0000256" key="5">
    <source>
        <dbReference type="ARBA" id="ARBA00023239"/>
    </source>
</evidence>
<evidence type="ECO:0000313" key="9">
    <source>
        <dbReference type="Proteomes" id="UP000279236"/>
    </source>
</evidence>
<protein>
    <recommendedName>
        <fullName evidence="7">Ferrochelatase</fullName>
        <ecNumber evidence="7">4.98.1.1</ecNumber>
    </recommendedName>
</protein>
<evidence type="ECO:0000256" key="4">
    <source>
        <dbReference type="ARBA" id="ARBA00023133"/>
    </source>
</evidence>
<evidence type="ECO:0000256" key="3">
    <source>
        <dbReference type="ARBA" id="ARBA00023004"/>
    </source>
</evidence>
<keyword evidence="4 7" id="KW-0350">Heme biosynthesis</keyword>
<keyword evidence="6 7" id="KW-0627">Porphyrin biosynthesis</keyword>
<keyword evidence="3 7" id="KW-0408">Iron</keyword>
<name>A0A427Y489_9TREE</name>
<dbReference type="RefSeq" id="XP_028478686.1">
    <property type="nucleotide sequence ID" value="XM_028619714.1"/>
</dbReference>
<dbReference type="PROSITE" id="PS00534">
    <property type="entry name" value="FERROCHELATASE"/>
    <property type="match status" value="1"/>
</dbReference>
<dbReference type="CDD" id="cd03411">
    <property type="entry name" value="Ferrochelatase_N"/>
    <property type="match status" value="1"/>
</dbReference>
<evidence type="ECO:0000256" key="1">
    <source>
        <dbReference type="ARBA" id="ARBA00004943"/>
    </source>
</evidence>
<keyword evidence="7" id="KW-0496">Mitochondrion</keyword>
<dbReference type="GO" id="GO:0004325">
    <property type="term" value="F:ferrochelatase activity"/>
    <property type="evidence" value="ECO:0007669"/>
    <property type="project" value="UniProtKB-UniRule"/>
</dbReference>
<dbReference type="InterPro" id="IPR033644">
    <property type="entry name" value="Ferrochelatase_C"/>
</dbReference>
<evidence type="ECO:0000313" key="8">
    <source>
        <dbReference type="EMBL" id="RSH85901.1"/>
    </source>
</evidence>
<keyword evidence="7" id="KW-0472">Membrane</keyword>
<comment type="caution">
    <text evidence="8">The sequence shown here is derived from an EMBL/GenBank/DDBJ whole genome shotgun (WGS) entry which is preliminary data.</text>
</comment>
<keyword evidence="7" id="KW-0999">Mitochondrion inner membrane</keyword>
<comment type="subcellular location">
    <subcellularLocation>
        <location evidence="7">Mitochondrion inner membrane</location>
    </subcellularLocation>
</comment>
<proteinExistence type="inferred from homology"/>
<dbReference type="STRING" id="105984.A0A427Y489"/>
<evidence type="ECO:0000256" key="7">
    <source>
        <dbReference type="RuleBase" id="RU000607"/>
    </source>
</evidence>
<comment type="pathway">
    <text evidence="1 7">Porphyrin-containing compound metabolism; protoheme biosynthesis; protoheme from protoporphyrin-IX: step 1/1.</text>
</comment>
<reference evidence="8 9" key="1">
    <citation type="submission" date="2018-11" db="EMBL/GenBank/DDBJ databases">
        <title>Genome sequence of Apiotrichum porosum DSM 27194.</title>
        <authorList>
            <person name="Aliyu H."/>
            <person name="Gorte O."/>
            <person name="Ochsenreither K."/>
        </authorList>
    </citation>
    <scope>NUCLEOTIDE SEQUENCE [LARGE SCALE GENOMIC DNA]</scope>
    <source>
        <strain evidence="8 9">DSM 27194</strain>
    </source>
</reference>
<dbReference type="Proteomes" id="UP000279236">
    <property type="component" value="Unassembled WGS sequence"/>
</dbReference>
<dbReference type="AlphaFoldDB" id="A0A427Y489"/>
<dbReference type="HAMAP" id="MF_00323">
    <property type="entry name" value="Ferrochelatase"/>
    <property type="match status" value="1"/>
</dbReference>
<dbReference type="InterPro" id="IPR001015">
    <property type="entry name" value="Ferrochelatase"/>
</dbReference>
<accession>A0A427Y489</accession>
<gene>
    <name evidence="8" type="primary">HEM15</name>
    <name evidence="8" type="ORF">EHS24_004086</name>
</gene>
<evidence type="ECO:0000256" key="6">
    <source>
        <dbReference type="ARBA" id="ARBA00023244"/>
    </source>
</evidence>
<dbReference type="Pfam" id="PF00762">
    <property type="entry name" value="Ferrochelatase"/>
    <property type="match status" value="1"/>
</dbReference>
<dbReference type="SUPFAM" id="SSF53800">
    <property type="entry name" value="Chelatase"/>
    <property type="match status" value="1"/>
</dbReference>
<dbReference type="InterPro" id="IPR033659">
    <property type="entry name" value="Ferrochelatase_N"/>
</dbReference>
<dbReference type="PANTHER" id="PTHR11108:SF1">
    <property type="entry name" value="FERROCHELATASE, MITOCHONDRIAL"/>
    <property type="match status" value="1"/>
</dbReference>
<evidence type="ECO:0000256" key="2">
    <source>
        <dbReference type="ARBA" id="ARBA00007718"/>
    </source>
</evidence>
<organism evidence="8 9">
    <name type="scientific">Apiotrichum porosum</name>
    <dbReference type="NCBI Taxonomy" id="105984"/>
    <lineage>
        <taxon>Eukaryota</taxon>
        <taxon>Fungi</taxon>
        <taxon>Dikarya</taxon>
        <taxon>Basidiomycota</taxon>
        <taxon>Agaricomycotina</taxon>
        <taxon>Tremellomycetes</taxon>
        <taxon>Trichosporonales</taxon>
        <taxon>Trichosporonaceae</taxon>
        <taxon>Apiotrichum</taxon>
    </lineage>
</organism>
<comment type="catalytic activity">
    <reaction evidence="7">
        <text>heme b + 2 H(+) = protoporphyrin IX + Fe(2+)</text>
        <dbReference type="Rhea" id="RHEA:22584"/>
        <dbReference type="ChEBI" id="CHEBI:15378"/>
        <dbReference type="ChEBI" id="CHEBI:29033"/>
        <dbReference type="ChEBI" id="CHEBI:57306"/>
        <dbReference type="ChEBI" id="CHEBI:60344"/>
        <dbReference type="EC" id="4.98.1.1"/>
    </reaction>
</comment>
<sequence length="355" mass="39395">MGGPSTLPEVGDFLSRLFHDNDLIQLPMQPILAPIIAKRRTPKIEEQYKEIGGGSPILRWTKQQGEEMCALLDELNPESAPHKPYVAFRYAQPLTETALEEMRADGVTRAVAFTQYPQYSCSTTGSSLNELLKVGKKTGWGVNGEVEWSFIDRWAGNVGLATAFAENIRKALEQYPPERRDDVVLMFSAHSLPIEIVNRGDTYTTEVAATVQKVMEELNFSNPYRLTWQSKVGPKTWQGPQTARSIEGLAKLGKKDICLVPIAFTSDHIETLFELDIEVKEDADKLGVTLTRAESLNASPIFIRALADIASKHLSDYSAGKIGPASKQVALRCQQCTNPKCERTKNWIANGGKLE</sequence>
<dbReference type="NCBIfam" id="TIGR00109">
    <property type="entry name" value="hemH"/>
    <property type="match status" value="1"/>
</dbReference>
<dbReference type="CDD" id="cd00419">
    <property type="entry name" value="Ferrochelatase_C"/>
    <property type="match status" value="1"/>
</dbReference>
<dbReference type="GeneID" id="39588629"/>
<dbReference type="EC" id="4.98.1.1" evidence="7"/>
<dbReference type="Gene3D" id="3.40.50.1400">
    <property type="match status" value="2"/>
</dbReference>
<dbReference type="GO" id="GO:0005743">
    <property type="term" value="C:mitochondrial inner membrane"/>
    <property type="evidence" value="ECO:0007669"/>
    <property type="project" value="UniProtKB-SubCell"/>
</dbReference>
<dbReference type="UniPathway" id="UPA00252">
    <property type="reaction ID" value="UER00325"/>
</dbReference>
<dbReference type="PANTHER" id="PTHR11108">
    <property type="entry name" value="FERROCHELATASE"/>
    <property type="match status" value="1"/>
</dbReference>
<dbReference type="GO" id="GO:0006783">
    <property type="term" value="P:heme biosynthetic process"/>
    <property type="evidence" value="ECO:0007669"/>
    <property type="project" value="UniProtKB-UniRule"/>
</dbReference>
<comment type="similarity">
    <text evidence="2 7">Belongs to the ferrochelatase family.</text>
</comment>